<proteinExistence type="predicted"/>
<dbReference type="EMBL" id="DVHI01000032">
    <property type="protein sequence ID" value="HIR62392.1"/>
    <property type="molecule type" value="Genomic_DNA"/>
</dbReference>
<dbReference type="Gene3D" id="2.40.160.50">
    <property type="entry name" value="membrane protein fhac: a member of the omp85/tpsb transporter family"/>
    <property type="match status" value="1"/>
</dbReference>
<reference evidence="2" key="2">
    <citation type="journal article" date="2021" name="PeerJ">
        <title>Extensive microbial diversity within the chicken gut microbiome revealed by metagenomics and culture.</title>
        <authorList>
            <person name="Gilroy R."/>
            <person name="Ravi A."/>
            <person name="Getino M."/>
            <person name="Pursley I."/>
            <person name="Horton D.L."/>
            <person name="Alikhan N.F."/>
            <person name="Baker D."/>
            <person name="Gharbi K."/>
            <person name="Hall N."/>
            <person name="Watson M."/>
            <person name="Adriaenssens E.M."/>
            <person name="Foster-Nyarko E."/>
            <person name="Jarju S."/>
            <person name="Secka A."/>
            <person name="Antonio M."/>
            <person name="Oren A."/>
            <person name="Chaudhuri R.R."/>
            <person name="La Ragione R."/>
            <person name="Hildebrand F."/>
            <person name="Pallen M.J."/>
        </authorList>
    </citation>
    <scope>NUCLEOTIDE SEQUENCE</scope>
    <source>
        <strain evidence="2">ChiHjej13B12-12457</strain>
    </source>
</reference>
<protein>
    <recommendedName>
        <fullName evidence="4">Bacterial surface antigen (D15) domain-containing protein</fullName>
    </recommendedName>
</protein>
<gene>
    <name evidence="2" type="ORF">IAC94_02560</name>
</gene>
<feature type="signal peptide" evidence="1">
    <location>
        <begin position="1"/>
        <end position="22"/>
    </location>
</feature>
<organism evidence="2 3">
    <name type="scientific">Candidatus Coprenecus avistercoris</name>
    <dbReference type="NCBI Taxonomy" id="2840730"/>
    <lineage>
        <taxon>Bacteria</taxon>
        <taxon>Pseudomonadati</taxon>
        <taxon>Bacteroidota</taxon>
        <taxon>Bacteroidia</taxon>
        <taxon>Bacteroidales</taxon>
        <taxon>Rikenellaceae</taxon>
        <taxon>Rikenellaceae incertae sedis</taxon>
        <taxon>Candidatus Coprenecus</taxon>
    </lineage>
</organism>
<dbReference type="AlphaFoldDB" id="A0A9D1J674"/>
<comment type="caution">
    <text evidence="2">The sequence shown here is derived from an EMBL/GenBank/DDBJ whole genome shotgun (WGS) entry which is preliminary data.</text>
</comment>
<evidence type="ECO:0000313" key="3">
    <source>
        <dbReference type="Proteomes" id="UP000886744"/>
    </source>
</evidence>
<name>A0A9D1J674_9BACT</name>
<reference evidence="2" key="1">
    <citation type="submission" date="2020-10" db="EMBL/GenBank/DDBJ databases">
        <authorList>
            <person name="Gilroy R."/>
        </authorList>
    </citation>
    <scope>NUCLEOTIDE SEQUENCE</scope>
    <source>
        <strain evidence="2">ChiHjej13B12-12457</strain>
    </source>
</reference>
<evidence type="ECO:0008006" key="4">
    <source>
        <dbReference type="Google" id="ProtNLM"/>
    </source>
</evidence>
<evidence type="ECO:0000313" key="2">
    <source>
        <dbReference type="EMBL" id="HIR62392.1"/>
    </source>
</evidence>
<sequence>MLRSAVRCIVLFILLCYGAVISADGQVLDSAAAARVKDTVDRYYKLHPRRHPSFTSSGFKALPVFGVMYTRETEFVAMGGFTGSYHTAADTLIPLSTIGAVAMLSTNMSSALALTGKWISHTGTMQVEYSAAYIYAPRHFWGLGYEMASEDGEPGRLVSHRVRARADMLYRRGDRILAGVFLSYSGYYVSELSEPELLEGQPLSTGYAGVGVRFDLDTRDSRSEPERGVFLALQQSVHLSVTGLRPFSRTELTADFFCPLWDGGVLATDIYGQIHSASAPWTVWPEAGGDVRLRGYYQGRYRDRNLLSAQVELRQRIHGSHGAVVWGGAGNVFPSFKDFEIKNTLPTYGAGYRFSFLGLVLRLDAGFGLRGQWAVTAGVSHSF</sequence>
<dbReference type="Proteomes" id="UP000886744">
    <property type="component" value="Unassembled WGS sequence"/>
</dbReference>
<evidence type="ECO:0000256" key="1">
    <source>
        <dbReference type="SAM" id="SignalP"/>
    </source>
</evidence>
<accession>A0A9D1J674</accession>
<feature type="chain" id="PRO_5038365158" description="Bacterial surface antigen (D15) domain-containing protein" evidence="1">
    <location>
        <begin position="23"/>
        <end position="383"/>
    </location>
</feature>
<keyword evidence="1" id="KW-0732">Signal</keyword>